<protein>
    <recommendedName>
        <fullName evidence="3">C2H2-type domain-containing protein</fullName>
    </recommendedName>
</protein>
<evidence type="ECO:0000259" key="3">
    <source>
        <dbReference type="PROSITE" id="PS50157"/>
    </source>
</evidence>
<dbReference type="PROSITE" id="PS50157">
    <property type="entry name" value="ZINC_FINGER_C2H2_2"/>
    <property type="match status" value="1"/>
</dbReference>
<reference evidence="4" key="1">
    <citation type="submission" date="2021-02" db="EMBL/GenBank/DDBJ databases">
        <title>Psilocybe cubensis genome.</title>
        <authorList>
            <person name="Mckernan K.J."/>
            <person name="Crawford S."/>
            <person name="Trippe A."/>
            <person name="Kane L.T."/>
            <person name="Mclaughlin S."/>
        </authorList>
    </citation>
    <scope>NUCLEOTIDE SEQUENCE [LARGE SCALE GENOMIC DNA]</scope>
    <source>
        <strain evidence="4">MGC-MH-2018</strain>
    </source>
</reference>
<feature type="region of interest" description="Disordered" evidence="2">
    <location>
        <begin position="228"/>
        <end position="254"/>
    </location>
</feature>
<dbReference type="PROSITE" id="PS00028">
    <property type="entry name" value="ZINC_FINGER_C2H2_1"/>
    <property type="match status" value="1"/>
</dbReference>
<proteinExistence type="predicted"/>
<evidence type="ECO:0000256" key="1">
    <source>
        <dbReference type="PROSITE-ProRule" id="PRU00042"/>
    </source>
</evidence>
<dbReference type="Gene3D" id="3.30.160.60">
    <property type="entry name" value="Classic Zinc Finger"/>
    <property type="match status" value="1"/>
</dbReference>
<dbReference type="GO" id="GO:0008270">
    <property type="term" value="F:zinc ion binding"/>
    <property type="evidence" value="ECO:0007669"/>
    <property type="project" value="UniProtKB-KW"/>
</dbReference>
<gene>
    <name evidence="4" type="ORF">JR316_012594</name>
</gene>
<feature type="compositionally biased region" description="Basic residues" evidence="2">
    <location>
        <begin position="243"/>
        <end position="254"/>
    </location>
</feature>
<dbReference type="InterPro" id="IPR036236">
    <property type="entry name" value="Znf_C2H2_sf"/>
</dbReference>
<name>A0A8H7XMK4_PSICU</name>
<dbReference type="AlphaFoldDB" id="A0A8H7XMK4"/>
<feature type="domain" description="C2H2-type" evidence="3">
    <location>
        <begin position="210"/>
        <end position="239"/>
    </location>
</feature>
<keyword evidence="1" id="KW-0863">Zinc-finger</keyword>
<dbReference type="EMBL" id="JAFIQS010000018">
    <property type="protein sequence ID" value="KAG5162706.1"/>
    <property type="molecule type" value="Genomic_DNA"/>
</dbReference>
<accession>A0A8H7XMK4</accession>
<dbReference type="InterPro" id="IPR013087">
    <property type="entry name" value="Znf_C2H2_type"/>
</dbReference>
<dbReference type="SMART" id="SM00355">
    <property type="entry name" value="ZnF_C2H2"/>
    <property type="match status" value="2"/>
</dbReference>
<feature type="region of interest" description="Disordered" evidence="2">
    <location>
        <begin position="116"/>
        <end position="136"/>
    </location>
</feature>
<keyword evidence="1" id="KW-0862">Zinc</keyword>
<evidence type="ECO:0000256" key="2">
    <source>
        <dbReference type="SAM" id="MobiDB-lite"/>
    </source>
</evidence>
<evidence type="ECO:0000313" key="4">
    <source>
        <dbReference type="EMBL" id="KAG5162706.1"/>
    </source>
</evidence>
<sequence>MDIMANRIDDSSFDSLALSDTDSCASQLPTPVDDDFFTPKDSVESLAVQGWTDDFDDGDSFLISGVVWDQASGQHLLTAPRQVSRKSFYDYYYPPLQPNHWQEYYREQERLNVKSDNRFSGKASVAAPSDSEPGPIPRVDLSAAYISSDGVEQSNEVEDLNPDPECVYTVSRRSDGLLWYQCKTCPNRGTDRRSDMVRHAKTRLHKAENFTCTLCNMEYPSKDALERHFQRKSHQSRVEKNKARYNLRKRVGRK</sequence>
<keyword evidence="1" id="KW-0479">Metal-binding</keyword>
<dbReference type="SUPFAM" id="SSF57667">
    <property type="entry name" value="beta-beta-alpha zinc fingers"/>
    <property type="match status" value="1"/>
</dbReference>
<organism evidence="4">
    <name type="scientific">Psilocybe cubensis</name>
    <name type="common">Psychedelic mushroom</name>
    <name type="synonym">Stropharia cubensis</name>
    <dbReference type="NCBI Taxonomy" id="181762"/>
    <lineage>
        <taxon>Eukaryota</taxon>
        <taxon>Fungi</taxon>
        <taxon>Dikarya</taxon>
        <taxon>Basidiomycota</taxon>
        <taxon>Agaricomycotina</taxon>
        <taxon>Agaricomycetes</taxon>
        <taxon>Agaricomycetidae</taxon>
        <taxon>Agaricales</taxon>
        <taxon>Agaricineae</taxon>
        <taxon>Strophariaceae</taxon>
        <taxon>Psilocybe</taxon>
    </lineage>
</organism>
<comment type="caution">
    <text evidence="4">The sequence shown here is derived from an EMBL/GenBank/DDBJ whole genome shotgun (WGS) entry which is preliminary data.</text>
</comment>